<feature type="domain" description="WRKY" evidence="7">
    <location>
        <begin position="188"/>
        <end position="246"/>
    </location>
</feature>
<dbReference type="PANTHER" id="PTHR31221:SF193">
    <property type="entry name" value="WRKY TRANSCRIPTION FACTOR PROTEIN 1-RELATED"/>
    <property type="match status" value="1"/>
</dbReference>
<dbReference type="EMBL" id="JACMSC010000005">
    <property type="protein sequence ID" value="KAG6520472.1"/>
    <property type="molecule type" value="Genomic_DNA"/>
</dbReference>
<comment type="subcellular location">
    <subcellularLocation>
        <location evidence="1">Nucleus</location>
    </subcellularLocation>
</comment>
<dbReference type="InterPro" id="IPR044810">
    <property type="entry name" value="WRKY_plant"/>
</dbReference>
<keyword evidence="3" id="KW-0238">DNA-binding</keyword>
<evidence type="ECO:0000313" key="8">
    <source>
        <dbReference type="EMBL" id="KAG6520472.1"/>
    </source>
</evidence>
<feature type="compositionally biased region" description="Polar residues" evidence="6">
    <location>
        <begin position="444"/>
        <end position="456"/>
    </location>
</feature>
<sequence length="580" mass="64458">MADLSSGGSGGGARKVAVGSIAARRAARCGFVEPAPRLSTTARFRSVSPLASPAALVTIPPGISPTALLDSPVLLLKSHQKVRRPDLDVSVRANVGWEAFRAFTYSRVEQVLLTIQNMLRKLQIEFEDNKGVFITSTIEGSLIDDFNFVSVLTYFPNESLNGKDLMVQQLHKEDQSAEFATLIGRTSEDGYNWREYDQKQVECCEFPQCYSECTYPSCRVKKKIEHSLKGDITDIIYEGPHRHPKPQPTHSSGFSSSYSIELSTSAIGLEATINVEEESISTGSQQESNDKNAVNWNTAMERASPTSDFTEFSDALSTAKEKCSKVPMKHPVTQANEAEQDDDDDGNKSELKRRKEESYFVDSNTICGAREPRVVIQTIAMWTFWTMDTAGGSMARRSYYKCTYPTCSVRKLIERASHDLKSVITTYEGKHNHDVPKPNAGGKPQNTPTAQSSITSKLKESQNIFPSFHENLEFLSNRGNATFDLSRAFPSYDMLQSLSFGSVASRFHCKEPTLPHPPSNLNFTSPFQMSVPRPGTAFYDYKVYDLSRPNASEVHFLLGQQQSMEDGTSSQHDSCTERGL</sequence>
<evidence type="ECO:0000259" key="7">
    <source>
        <dbReference type="PROSITE" id="PS50811"/>
    </source>
</evidence>
<feature type="region of interest" description="Disordered" evidence="6">
    <location>
        <begin position="561"/>
        <end position="580"/>
    </location>
</feature>
<dbReference type="InterPro" id="IPR003657">
    <property type="entry name" value="WRKY_dom"/>
</dbReference>
<dbReference type="GO" id="GO:0003700">
    <property type="term" value="F:DNA-binding transcription factor activity"/>
    <property type="evidence" value="ECO:0007669"/>
    <property type="project" value="InterPro"/>
</dbReference>
<dbReference type="GO" id="GO:0005634">
    <property type="term" value="C:nucleus"/>
    <property type="evidence" value="ECO:0007669"/>
    <property type="project" value="UniProtKB-SubCell"/>
</dbReference>
<feature type="domain" description="WRKY" evidence="7">
    <location>
        <begin position="382"/>
        <end position="436"/>
    </location>
</feature>
<gene>
    <name evidence="8" type="ORF">ZIOFF_017528</name>
</gene>
<dbReference type="GO" id="GO:0043565">
    <property type="term" value="F:sequence-specific DNA binding"/>
    <property type="evidence" value="ECO:0007669"/>
    <property type="project" value="InterPro"/>
</dbReference>
<evidence type="ECO:0000256" key="4">
    <source>
        <dbReference type="ARBA" id="ARBA00023163"/>
    </source>
</evidence>
<keyword evidence="4" id="KW-0804">Transcription</keyword>
<evidence type="ECO:0000256" key="3">
    <source>
        <dbReference type="ARBA" id="ARBA00023125"/>
    </source>
</evidence>
<protein>
    <recommendedName>
        <fullName evidence="7">WRKY domain-containing protein</fullName>
    </recommendedName>
</protein>
<dbReference type="SMART" id="SM00774">
    <property type="entry name" value="WRKY"/>
    <property type="match status" value="2"/>
</dbReference>
<evidence type="ECO:0000256" key="2">
    <source>
        <dbReference type="ARBA" id="ARBA00023015"/>
    </source>
</evidence>
<comment type="caution">
    <text evidence="8">The sequence shown here is derived from an EMBL/GenBank/DDBJ whole genome shotgun (WGS) entry which is preliminary data.</text>
</comment>
<dbReference type="Gene3D" id="2.20.25.80">
    <property type="entry name" value="WRKY domain"/>
    <property type="match status" value="2"/>
</dbReference>
<proteinExistence type="predicted"/>
<keyword evidence="9" id="KW-1185">Reference proteome</keyword>
<keyword evidence="5" id="KW-0539">Nucleus</keyword>
<accession>A0A8J5HNT9</accession>
<name>A0A8J5HNT9_ZINOF</name>
<evidence type="ECO:0000256" key="5">
    <source>
        <dbReference type="ARBA" id="ARBA00023242"/>
    </source>
</evidence>
<dbReference type="AlphaFoldDB" id="A0A8J5HNT9"/>
<feature type="region of interest" description="Disordered" evidence="6">
    <location>
        <begin position="429"/>
        <end position="456"/>
    </location>
</feature>
<evidence type="ECO:0000256" key="1">
    <source>
        <dbReference type="ARBA" id="ARBA00004123"/>
    </source>
</evidence>
<dbReference type="PROSITE" id="PS50811">
    <property type="entry name" value="WRKY"/>
    <property type="match status" value="2"/>
</dbReference>
<dbReference type="InterPro" id="IPR036576">
    <property type="entry name" value="WRKY_dom_sf"/>
</dbReference>
<keyword evidence="2" id="KW-0805">Transcription regulation</keyword>
<dbReference type="Pfam" id="PF03106">
    <property type="entry name" value="WRKY"/>
    <property type="match status" value="2"/>
</dbReference>
<dbReference type="Proteomes" id="UP000734854">
    <property type="component" value="Unassembled WGS sequence"/>
</dbReference>
<organism evidence="8 9">
    <name type="scientific">Zingiber officinale</name>
    <name type="common">Ginger</name>
    <name type="synonym">Amomum zingiber</name>
    <dbReference type="NCBI Taxonomy" id="94328"/>
    <lineage>
        <taxon>Eukaryota</taxon>
        <taxon>Viridiplantae</taxon>
        <taxon>Streptophyta</taxon>
        <taxon>Embryophyta</taxon>
        <taxon>Tracheophyta</taxon>
        <taxon>Spermatophyta</taxon>
        <taxon>Magnoliopsida</taxon>
        <taxon>Liliopsida</taxon>
        <taxon>Zingiberales</taxon>
        <taxon>Zingiberaceae</taxon>
        <taxon>Zingiber</taxon>
    </lineage>
</organism>
<feature type="region of interest" description="Disordered" evidence="6">
    <location>
        <begin position="322"/>
        <end position="353"/>
    </location>
</feature>
<dbReference type="SUPFAM" id="SSF118290">
    <property type="entry name" value="WRKY DNA-binding domain"/>
    <property type="match status" value="2"/>
</dbReference>
<evidence type="ECO:0000313" key="9">
    <source>
        <dbReference type="Proteomes" id="UP000734854"/>
    </source>
</evidence>
<dbReference type="PANTHER" id="PTHR31221">
    <property type="entry name" value="WRKY TRANSCRIPTION FACTOR PROTEIN 1-RELATED"/>
    <property type="match status" value="1"/>
</dbReference>
<feature type="compositionally biased region" description="Polar residues" evidence="6">
    <location>
        <begin position="561"/>
        <end position="573"/>
    </location>
</feature>
<reference evidence="8 9" key="1">
    <citation type="submission" date="2020-08" db="EMBL/GenBank/DDBJ databases">
        <title>Plant Genome Project.</title>
        <authorList>
            <person name="Zhang R.-G."/>
        </authorList>
    </citation>
    <scope>NUCLEOTIDE SEQUENCE [LARGE SCALE GENOMIC DNA]</scope>
    <source>
        <tissue evidence="8">Rhizome</tissue>
    </source>
</reference>
<evidence type="ECO:0000256" key="6">
    <source>
        <dbReference type="SAM" id="MobiDB-lite"/>
    </source>
</evidence>